<reference evidence="11" key="1">
    <citation type="submission" date="2025-08" db="UniProtKB">
        <authorList>
            <consortium name="Ensembl"/>
        </authorList>
    </citation>
    <scope>IDENTIFICATION</scope>
</reference>
<dbReference type="SUPFAM" id="SSF49265">
    <property type="entry name" value="Fibronectin type III"/>
    <property type="match status" value="1"/>
</dbReference>
<dbReference type="Ensembl" id="ENSJJAT00000014970.1">
    <property type="protein sequence ID" value="ENSJJAP00000008539.1"/>
    <property type="gene ID" value="ENSJJAG00000012663.1"/>
</dbReference>
<comment type="subcellular location">
    <subcellularLocation>
        <location evidence="1">Membrane</location>
        <topology evidence="1">Single-pass type I membrane protein</topology>
    </subcellularLocation>
</comment>
<protein>
    <submittedName>
        <fullName evidence="11">Interleukin 21 receptor</fullName>
    </submittedName>
</protein>
<dbReference type="InterPro" id="IPR013783">
    <property type="entry name" value="Ig-like_fold"/>
</dbReference>
<keyword evidence="6" id="KW-0675">Receptor</keyword>
<dbReference type="Proteomes" id="UP000694385">
    <property type="component" value="Unassembled WGS sequence"/>
</dbReference>
<dbReference type="InterPro" id="IPR003531">
    <property type="entry name" value="Hempt_rcpt_S_F1_CS"/>
</dbReference>
<keyword evidence="4" id="KW-1133">Transmembrane helix</keyword>
<evidence type="ECO:0000256" key="9">
    <source>
        <dbReference type="SAM" id="SignalP"/>
    </source>
</evidence>
<feature type="region of interest" description="Disordered" evidence="8">
    <location>
        <begin position="460"/>
        <end position="493"/>
    </location>
</feature>
<evidence type="ECO:0000256" key="4">
    <source>
        <dbReference type="ARBA" id="ARBA00022989"/>
    </source>
</evidence>
<evidence type="ECO:0000256" key="5">
    <source>
        <dbReference type="ARBA" id="ARBA00023136"/>
    </source>
</evidence>
<sequence>MPQGLAVPLLLLILQGGGCGCPNLTCYTDYLQTITCLVETWGLHPATLTVTWEDEFEELEDEVTSCSQHCSGHNATHAQCTCRMPVIDFMPDDMFSVNVTDPLGNNSQKCGNFVLAHSIKPAPPFNVTVTFSGHYNVSWCSHYEDSASYVLRGKLQYELQYRNLGDPLSLSPVTKLISVDTNHASLLPGEFRKDSNYQLRVRAATQPAYFQGTWSEWSDPVIFQTQAEEHRAGWDPHLLLLFLVGLAPILAFLGLKIHLPWRLWKTVWAPVPSPKRFFQPLYMDNDGNFKKWVGTPFTASSLELAPWSPVIHSDLQMCDNCQSLSPVKGLKPPEAPEPVEQLECDGVCEPGYWGPAPSAAGSPGCSAYTKERDRPYGLVSIDTVTVGDAEGLCVWPCSYGDEGYPSLILDAGLEPSHSQKDLFSVSGTMFLSYGCVSGSGPGLVGPSGSLLDRLRQPLSEEEDWAVGPPWESRSLRGVSESEAGSPPGLDMDTFDSGFVGSDCGSPVECDFTGLHNEEPPRSYIRQWVVRTPPSVDTVPQAN</sequence>
<dbReference type="PANTHER" id="PTHR23037">
    <property type="entry name" value="CYTOKINE RECEPTOR"/>
    <property type="match status" value="1"/>
</dbReference>
<reference evidence="11" key="2">
    <citation type="submission" date="2025-09" db="UniProtKB">
        <authorList>
            <consortium name="Ensembl"/>
        </authorList>
    </citation>
    <scope>IDENTIFICATION</scope>
</reference>
<proteinExistence type="predicted"/>
<dbReference type="AlphaFoldDB" id="A0A8C5KDC8"/>
<evidence type="ECO:0000259" key="10">
    <source>
        <dbReference type="PROSITE" id="PS50853"/>
    </source>
</evidence>
<keyword evidence="5" id="KW-0472">Membrane</keyword>
<evidence type="ECO:0000256" key="1">
    <source>
        <dbReference type="ARBA" id="ARBA00004479"/>
    </source>
</evidence>
<evidence type="ECO:0000313" key="11">
    <source>
        <dbReference type="Ensembl" id="ENSJJAP00000008539.1"/>
    </source>
</evidence>
<evidence type="ECO:0000256" key="7">
    <source>
        <dbReference type="ARBA" id="ARBA00023180"/>
    </source>
</evidence>
<evidence type="ECO:0000256" key="8">
    <source>
        <dbReference type="SAM" id="MobiDB-lite"/>
    </source>
</evidence>
<dbReference type="GeneTree" id="ENSGT00510000048783"/>
<evidence type="ECO:0000256" key="6">
    <source>
        <dbReference type="ARBA" id="ARBA00023170"/>
    </source>
</evidence>
<feature type="signal peptide" evidence="9">
    <location>
        <begin position="1"/>
        <end position="20"/>
    </location>
</feature>
<keyword evidence="2" id="KW-0812">Transmembrane</keyword>
<gene>
    <name evidence="11" type="primary">Il21r</name>
</gene>
<dbReference type="InterPro" id="IPR003961">
    <property type="entry name" value="FN3_dom"/>
</dbReference>
<keyword evidence="7" id="KW-0325">Glycoprotein</keyword>
<organism evidence="11 12">
    <name type="scientific">Jaculus jaculus</name>
    <name type="common">Lesser Egyptian jerboa</name>
    <dbReference type="NCBI Taxonomy" id="51337"/>
    <lineage>
        <taxon>Eukaryota</taxon>
        <taxon>Metazoa</taxon>
        <taxon>Chordata</taxon>
        <taxon>Craniata</taxon>
        <taxon>Vertebrata</taxon>
        <taxon>Euteleostomi</taxon>
        <taxon>Mammalia</taxon>
        <taxon>Eutheria</taxon>
        <taxon>Euarchontoglires</taxon>
        <taxon>Glires</taxon>
        <taxon>Rodentia</taxon>
        <taxon>Myomorpha</taxon>
        <taxon>Dipodoidea</taxon>
        <taxon>Dipodidae</taxon>
        <taxon>Dipodinae</taxon>
        <taxon>Jaculus</taxon>
    </lineage>
</organism>
<dbReference type="GO" id="GO:0004896">
    <property type="term" value="F:cytokine receptor activity"/>
    <property type="evidence" value="ECO:0007669"/>
    <property type="project" value="Ensembl"/>
</dbReference>
<dbReference type="InterPro" id="IPR036116">
    <property type="entry name" value="FN3_sf"/>
</dbReference>
<dbReference type="GO" id="GO:0009897">
    <property type="term" value="C:external side of plasma membrane"/>
    <property type="evidence" value="ECO:0007669"/>
    <property type="project" value="TreeGrafter"/>
</dbReference>
<evidence type="ECO:0000313" key="12">
    <source>
        <dbReference type="Proteomes" id="UP000694385"/>
    </source>
</evidence>
<dbReference type="PANTHER" id="PTHR23037:SF7">
    <property type="entry name" value="INTERLEUKIN-21 RECEPTOR"/>
    <property type="match status" value="1"/>
</dbReference>
<dbReference type="OMA" id="CGWAAPL"/>
<dbReference type="Gene3D" id="2.60.40.10">
    <property type="entry name" value="Immunoglobulins"/>
    <property type="match status" value="2"/>
</dbReference>
<keyword evidence="12" id="KW-1185">Reference proteome</keyword>
<dbReference type="PROSITE" id="PS50853">
    <property type="entry name" value="FN3"/>
    <property type="match status" value="1"/>
</dbReference>
<evidence type="ECO:0000256" key="3">
    <source>
        <dbReference type="ARBA" id="ARBA00022729"/>
    </source>
</evidence>
<feature type="chain" id="PRO_5034929016" evidence="9">
    <location>
        <begin position="21"/>
        <end position="542"/>
    </location>
</feature>
<evidence type="ECO:0000256" key="2">
    <source>
        <dbReference type="ARBA" id="ARBA00022692"/>
    </source>
</evidence>
<name>A0A8C5KDC8_JACJA</name>
<keyword evidence="3 9" id="KW-0732">Signal</keyword>
<dbReference type="PROSITE" id="PS01355">
    <property type="entry name" value="HEMATOPO_REC_S_F1"/>
    <property type="match status" value="1"/>
</dbReference>
<accession>A0A8C5KDC8</accession>
<dbReference type="CDD" id="cd00063">
    <property type="entry name" value="FN3"/>
    <property type="match status" value="1"/>
</dbReference>
<feature type="domain" description="Fibronectin type-III" evidence="10">
    <location>
        <begin position="120"/>
        <end position="228"/>
    </location>
</feature>